<organism evidence="2 3">
    <name type="scientific">Enterococcus columbae DSM 7374 = ATCC 51263</name>
    <dbReference type="NCBI Taxonomy" id="1121865"/>
    <lineage>
        <taxon>Bacteria</taxon>
        <taxon>Bacillati</taxon>
        <taxon>Bacillota</taxon>
        <taxon>Bacilli</taxon>
        <taxon>Lactobacillales</taxon>
        <taxon>Enterococcaceae</taxon>
        <taxon>Enterococcus</taxon>
    </lineage>
</organism>
<protein>
    <submittedName>
        <fullName evidence="2">Uncharacterized protein</fullName>
    </submittedName>
</protein>
<evidence type="ECO:0000256" key="1">
    <source>
        <dbReference type="SAM" id="Phobius"/>
    </source>
</evidence>
<gene>
    <name evidence="2" type="ORF">I568_01314</name>
</gene>
<dbReference type="Proteomes" id="UP000014113">
    <property type="component" value="Unassembled WGS sequence"/>
</dbReference>
<keyword evidence="1" id="KW-0472">Membrane</keyword>
<accession>S0K5W0</accession>
<dbReference type="RefSeq" id="WP_016183784.1">
    <property type="nucleotide sequence ID" value="NZ_JXKI01000005.1"/>
</dbReference>
<keyword evidence="1" id="KW-0812">Transmembrane</keyword>
<dbReference type="EMBL" id="ASWJ01000006">
    <property type="protein sequence ID" value="EOW83867.1"/>
    <property type="molecule type" value="Genomic_DNA"/>
</dbReference>
<dbReference type="STRING" id="1121865.OMW_01671"/>
<dbReference type="PATRIC" id="fig|1121865.3.peg.1615"/>
<name>S0K5W0_9ENTE</name>
<sequence length="113" mass="11881">MSEDLAMVKDALNFYNASIWAYYSSYKDRNSVKDWHIYLTHDDVMQLVNLLLGVGPATVATTLATFMSVVPGAGTIIGAVIGFFGAASIVGNVTYASATGKGLKIGLTGISAI</sequence>
<feature type="transmembrane region" description="Helical" evidence="1">
    <location>
        <begin position="76"/>
        <end position="95"/>
    </location>
</feature>
<keyword evidence="3" id="KW-1185">Reference proteome</keyword>
<proteinExistence type="predicted"/>
<feature type="transmembrane region" description="Helical" evidence="1">
    <location>
        <begin position="47"/>
        <end position="70"/>
    </location>
</feature>
<keyword evidence="1" id="KW-1133">Transmembrane helix</keyword>
<evidence type="ECO:0000313" key="3">
    <source>
        <dbReference type="Proteomes" id="UP000014113"/>
    </source>
</evidence>
<dbReference type="AlphaFoldDB" id="S0K5W0"/>
<comment type="caution">
    <text evidence="2">The sequence shown here is derived from an EMBL/GenBank/DDBJ whole genome shotgun (WGS) entry which is preliminary data.</text>
</comment>
<evidence type="ECO:0000313" key="2">
    <source>
        <dbReference type="EMBL" id="EOW83867.1"/>
    </source>
</evidence>
<reference evidence="2 3" key="1">
    <citation type="submission" date="2013-03" db="EMBL/GenBank/DDBJ databases">
        <title>The Genome Sequence of Enterococcus columbae ATCC_51263 (PacBio/Illumina hybrid assembly).</title>
        <authorList>
            <consortium name="The Broad Institute Genomics Platform"/>
            <consortium name="The Broad Institute Genome Sequencing Center for Infectious Disease"/>
            <person name="Earl A."/>
            <person name="Russ C."/>
            <person name="Gilmore M."/>
            <person name="Surin D."/>
            <person name="Walker B."/>
            <person name="Young S."/>
            <person name="Zeng Q."/>
            <person name="Gargeya S."/>
            <person name="Fitzgerald M."/>
            <person name="Haas B."/>
            <person name="Abouelleil A."/>
            <person name="Allen A.W."/>
            <person name="Alvarado L."/>
            <person name="Arachchi H.M."/>
            <person name="Berlin A.M."/>
            <person name="Chapman S.B."/>
            <person name="Gainer-Dewar J."/>
            <person name="Goldberg J."/>
            <person name="Griggs A."/>
            <person name="Gujja S."/>
            <person name="Hansen M."/>
            <person name="Howarth C."/>
            <person name="Imamovic A."/>
            <person name="Ireland A."/>
            <person name="Larimer J."/>
            <person name="McCowan C."/>
            <person name="Murphy C."/>
            <person name="Pearson M."/>
            <person name="Poon T.W."/>
            <person name="Priest M."/>
            <person name="Roberts A."/>
            <person name="Saif S."/>
            <person name="Shea T."/>
            <person name="Sisk P."/>
            <person name="Sykes S."/>
            <person name="Wortman J."/>
            <person name="Nusbaum C."/>
            <person name="Birren B."/>
        </authorList>
    </citation>
    <scope>NUCLEOTIDE SEQUENCE [LARGE SCALE GENOMIC DNA]</scope>
    <source>
        <strain evidence="2 3">ATCC 51263</strain>
    </source>
</reference>